<reference evidence="2" key="2">
    <citation type="journal article" date="2011" name="Proc. Natl. Acad. Sci. U.S.A.">
        <title>Obligate biotrophy features unraveled by the genomic analysis of rust fungi.</title>
        <authorList>
            <person name="Duplessis S."/>
            <person name="Cuomo C.A."/>
            <person name="Lin Y.-C."/>
            <person name="Aerts A."/>
            <person name="Tisserant E."/>
            <person name="Veneault-Fourrey C."/>
            <person name="Joly D.L."/>
            <person name="Hacquard S."/>
            <person name="Amselem J."/>
            <person name="Cantarel B.L."/>
            <person name="Chiu R."/>
            <person name="Coutinho P.M."/>
            <person name="Feau N."/>
            <person name="Field M."/>
            <person name="Frey P."/>
            <person name="Gelhaye E."/>
            <person name="Goldberg J."/>
            <person name="Grabherr M.G."/>
            <person name="Kodira C.D."/>
            <person name="Kohler A."/>
            <person name="Kuees U."/>
            <person name="Lindquist E.A."/>
            <person name="Lucas S.M."/>
            <person name="Mago R."/>
            <person name="Mauceli E."/>
            <person name="Morin E."/>
            <person name="Murat C."/>
            <person name="Pangilinan J.L."/>
            <person name="Park R."/>
            <person name="Pearson M."/>
            <person name="Quesneville H."/>
            <person name="Rouhier N."/>
            <person name="Sakthikumar S."/>
            <person name="Salamov A.A."/>
            <person name="Schmutz J."/>
            <person name="Selles B."/>
            <person name="Shapiro H."/>
            <person name="Tanguay P."/>
            <person name="Tuskan G.A."/>
            <person name="Henrissat B."/>
            <person name="Van de Peer Y."/>
            <person name="Rouze P."/>
            <person name="Ellis J.G."/>
            <person name="Dodds P.N."/>
            <person name="Schein J.E."/>
            <person name="Zhong S."/>
            <person name="Hamelin R.C."/>
            <person name="Grigoriev I.V."/>
            <person name="Szabo L.J."/>
            <person name="Martin F."/>
        </authorList>
    </citation>
    <scope>NUCLEOTIDE SEQUENCE [LARGE SCALE GENOMIC DNA]</scope>
    <source>
        <strain evidence="2">CRL 75-36-700-3 / race SCCL</strain>
    </source>
</reference>
<dbReference type="GeneID" id="10533821"/>
<proteinExistence type="predicted"/>
<dbReference type="InParanoid" id="E3K708"/>
<organism evidence="1 2">
    <name type="scientific">Puccinia graminis f. sp. tritici (strain CRL 75-36-700-3 / race SCCL)</name>
    <name type="common">Black stem rust fungus</name>
    <dbReference type="NCBI Taxonomy" id="418459"/>
    <lineage>
        <taxon>Eukaryota</taxon>
        <taxon>Fungi</taxon>
        <taxon>Dikarya</taxon>
        <taxon>Basidiomycota</taxon>
        <taxon>Pucciniomycotina</taxon>
        <taxon>Pucciniomycetes</taxon>
        <taxon>Pucciniales</taxon>
        <taxon>Pucciniaceae</taxon>
        <taxon>Puccinia</taxon>
    </lineage>
</organism>
<dbReference type="RefSeq" id="XP_003324386.2">
    <property type="nucleotide sequence ID" value="XM_003324338.2"/>
</dbReference>
<accession>E3K708</accession>
<dbReference type="HOGENOM" id="CLU_2590903_0_0_1"/>
<gene>
    <name evidence="1" type="ORF">PGTG_05192</name>
</gene>
<dbReference type="Proteomes" id="UP000008783">
    <property type="component" value="Unassembled WGS sequence"/>
</dbReference>
<evidence type="ECO:0000313" key="2">
    <source>
        <dbReference type="Proteomes" id="UP000008783"/>
    </source>
</evidence>
<dbReference type="KEGG" id="pgr:PGTG_05192"/>
<dbReference type="AlphaFoldDB" id="E3K708"/>
<reference key="1">
    <citation type="submission" date="2007-01" db="EMBL/GenBank/DDBJ databases">
        <title>The Genome Sequence of Puccinia graminis f. sp. tritici Strain CRL 75-36-700-3.</title>
        <authorList>
            <consortium name="The Broad Institute Genome Sequencing Platform"/>
            <person name="Birren B."/>
            <person name="Lander E."/>
            <person name="Galagan J."/>
            <person name="Nusbaum C."/>
            <person name="Devon K."/>
            <person name="Cuomo C."/>
            <person name="Jaffe D."/>
            <person name="Butler J."/>
            <person name="Alvarez P."/>
            <person name="Gnerre S."/>
            <person name="Grabherr M."/>
            <person name="Mauceli E."/>
            <person name="Brockman W."/>
            <person name="Young S."/>
            <person name="LaButti K."/>
            <person name="Sykes S."/>
            <person name="DeCaprio D."/>
            <person name="Crawford M."/>
            <person name="Koehrsen M."/>
            <person name="Engels R."/>
            <person name="Montgomery P."/>
            <person name="Pearson M."/>
            <person name="Howarth C."/>
            <person name="Larson L."/>
            <person name="White J."/>
            <person name="Zeng Q."/>
            <person name="Kodira C."/>
            <person name="Yandava C."/>
            <person name="Alvarado L."/>
            <person name="O'Leary S."/>
            <person name="Szabo L."/>
            <person name="Dean R."/>
            <person name="Schein J."/>
        </authorList>
    </citation>
    <scope>NUCLEOTIDE SEQUENCE</scope>
    <source>
        <strain>CRL 75-36-700-3</strain>
    </source>
</reference>
<protein>
    <submittedName>
        <fullName evidence="1">AlphaK I19</fullName>
    </submittedName>
</protein>
<dbReference type="PANTHER" id="PTHR45992">
    <property type="entry name" value="EUKARYOTIC ELONGATION FACTOR 2 KINASE-RELATED"/>
    <property type="match status" value="1"/>
</dbReference>
<dbReference type="VEuPathDB" id="FungiDB:PGTG_05192"/>
<name>E3K708_PUCGT</name>
<dbReference type="PANTHER" id="PTHR45992:SF2">
    <property type="entry name" value="EUKARYOTIC ELONGATION FACTOR 2 KINASE"/>
    <property type="match status" value="1"/>
</dbReference>
<sequence length="80" mass="9037">MRRAFEVTVRTIASDGSVKLVNYVAKIRFQDGAPNISHYDSDALMYEGSALLLDEFKKILPGCRGLREVYLKKGQLMEIV</sequence>
<evidence type="ECO:0000313" key="1">
    <source>
        <dbReference type="EMBL" id="EFP79967.2"/>
    </source>
</evidence>
<keyword evidence="2" id="KW-1185">Reference proteome</keyword>
<dbReference type="OrthoDB" id="301415at2759"/>
<dbReference type="EMBL" id="DS178274">
    <property type="protein sequence ID" value="EFP79967.2"/>
    <property type="molecule type" value="Genomic_DNA"/>
</dbReference>
<dbReference type="InterPro" id="IPR051852">
    <property type="entry name" value="Alpha-type_PK"/>
</dbReference>